<dbReference type="GO" id="GO:0016020">
    <property type="term" value="C:membrane"/>
    <property type="evidence" value="ECO:0007669"/>
    <property type="project" value="TreeGrafter"/>
</dbReference>
<dbReference type="AlphaFoldDB" id="A0A8J0VCC1"/>
<dbReference type="GO" id="GO:0005576">
    <property type="term" value="C:extracellular region"/>
    <property type="evidence" value="ECO:0007669"/>
    <property type="project" value="InterPro"/>
</dbReference>
<protein>
    <submittedName>
        <fullName evidence="5">Apolipoprotein L6-like</fullName>
    </submittedName>
</protein>
<keyword evidence="3" id="KW-1133">Transmembrane helix</keyword>
<name>A0A8J0VCC1_XENLA</name>
<feature type="transmembrane region" description="Helical" evidence="3">
    <location>
        <begin position="83"/>
        <end position="106"/>
    </location>
</feature>
<keyword evidence="2" id="KW-0175">Coiled coil</keyword>
<keyword evidence="3" id="KW-0472">Membrane</keyword>
<dbReference type="CTD" id="108717143"/>
<dbReference type="GO" id="GO:0042157">
    <property type="term" value="P:lipoprotein metabolic process"/>
    <property type="evidence" value="ECO:0007669"/>
    <property type="project" value="InterPro"/>
</dbReference>
<dbReference type="GeneID" id="108717143"/>
<organism evidence="4 5">
    <name type="scientific">Xenopus laevis</name>
    <name type="common">African clawed frog</name>
    <dbReference type="NCBI Taxonomy" id="8355"/>
    <lineage>
        <taxon>Eukaryota</taxon>
        <taxon>Metazoa</taxon>
        <taxon>Chordata</taxon>
        <taxon>Craniata</taxon>
        <taxon>Vertebrata</taxon>
        <taxon>Euteleostomi</taxon>
        <taxon>Amphibia</taxon>
        <taxon>Batrachia</taxon>
        <taxon>Anura</taxon>
        <taxon>Pipoidea</taxon>
        <taxon>Pipidae</taxon>
        <taxon>Xenopodinae</taxon>
        <taxon>Xenopus</taxon>
        <taxon>Xenopus</taxon>
    </lineage>
</organism>
<dbReference type="RefSeq" id="XP_018119449.1">
    <property type="nucleotide sequence ID" value="XM_018263960.2"/>
</dbReference>
<dbReference type="OrthoDB" id="6363454at2759"/>
<evidence type="ECO:0000313" key="5">
    <source>
        <dbReference type="RefSeq" id="XP_018119449.1"/>
    </source>
</evidence>
<comment type="similarity">
    <text evidence="1">Belongs to the apolipoprotein L family.</text>
</comment>
<dbReference type="GO" id="GO:0008289">
    <property type="term" value="F:lipid binding"/>
    <property type="evidence" value="ECO:0000318"/>
    <property type="project" value="GO_Central"/>
</dbReference>
<reference evidence="5" key="1">
    <citation type="submission" date="2025-08" db="UniProtKB">
        <authorList>
            <consortium name="RefSeq"/>
        </authorList>
    </citation>
    <scope>IDENTIFICATION</scope>
    <source>
        <strain evidence="5">J_2021</strain>
        <tissue evidence="5">Erythrocytes</tissue>
    </source>
</reference>
<dbReference type="Proteomes" id="UP000186698">
    <property type="component" value="Chromosome 5L"/>
</dbReference>
<dbReference type="Pfam" id="PF05461">
    <property type="entry name" value="ApoL"/>
    <property type="match status" value="1"/>
</dbReference>
<dbReference type="KEGG" id="xla:108717143"/>
<accession>A0A8J0VCC1</accession>
<evidence type="ECO:0000313" key="4">
    <source>
        <dbReference type="Proteomes" id="UP000186698"/>
    </source>
</evidence>
<sequence>MSEEKSLLPLTYMEEESELFPKKYSNLSENVKSQCKDLEEKLKTFVKELEEVQATLPKSVEECVKELRSIADGIDLFHRNATIASVVGSSVGIAGGITTIVGLALAPVTFGASLIVTLVGVGVASAGGITGAASSIADTANIRMKGKRVEEIIQTIQVDIAHLEELLKSINAHIEDMKRLVGLQNVDIARAGARGVFAAVEITRLAQLANVSATAARAAQIAARGAQAAAAVSGVLAALFIFVDIAFVAKGAKDLKEGAKVEQAKKIRAVADELETEFEKLQAAALEVQNGFSFMNYNKGYLALM</sequence>
<feature type="coiled-coil region" evidence="2">
    <location>
        <begin position="264"/>
        <end position="291"/>
    </location>
</feature>
<evidence type="ECO:0000256" key="1">
    <source>
        <dbReference type="ARBA" id="ARBA00010090"/>
    </source>
</evidence>
<keyword evidence="3" id="KW-0812">Transmembrane</keyword>
<gene>
    <name evidence="5" type="primary">LOC108717143</name>
</gene>
<dbReference type="Gene3D" id="1.20.1170.10">
    <property type="match status" value="1"/>
</dbReference>
<feature type="transmembrane region" description="Helical" evidence="3">
    <location>
        <begin position="112"/>
        <end position="137"/>
    </location>
</feature>
<proteinExistence type="inferred from homology"/>
<keyword evidence="4" id="KW-1185">Reference proteome</keyword>
<dbReference type="PANTHER" id="PTHR14096">
    <property type="entry name" value="APOLIPOPROTEIN L"/>
    <property type="match status" value="1"/>
</dbReference>
<feature type="transmembrane region" description="Helical" evidence="3">
    <location>
        <begin position="228"/>
        <end position="249"/>
    </location>
</feature>
<evidence type="ECO:0000256" key="2">
    <source>
        <dbReference type="SAM" id="Coils"/>
    </source>
</evidence>
<dbReference type="GO" id="GO:0006869">
    <property type="term" value="P:lipid transport"/>
    <property type="evidence" value="ECO:0007669"/>
    <property type="project" value="InterPro"/>
</dbReference>
<dbReference type="PANTHER" id="PTHR14096:SF65">
    <property type="entry name" value="APOLIPOPROTEIN L3-LIKE"/>
    <property type="match status" value="1"/>
</dbReference>
<dbReference type="InterPro" id="IPR008405">
    <property type="entry name" value="ApoL"/>
</dbReference>
<feature type="coiled-coil region" evidence="2">
    <location>
        <begin position="28"/>
        <end position="55"/>
    </location>
</feature>
<evidence type="ECO:0000256" key="3">
    <source>
        <dbReference type="SAM" id="Phobius"/>
    </source>
</evidence>